<dbReference type="EMBL" id="JAVIJP010000019">
    <property type="protein sequence ID" value="KAL3638556.1"/>
    <property type="molecule type" value="Genomic_DNA"/>
</dbReference>
<accession>A0ABD3D8B6</accession>
<evidence type="ECO:0000313" key="4">
    <source>
        <dbReference type="Proteomes" id="UP001632038"/>
    </source>
</evidence>
<keyword evidence="1" id="KW-1133">Transmembrane helix</keyword>
<dbReference type="Proteomes" id="UP001632038">
    <property type="component" value="Unassembled WGS sequence"/>
</dbReference>
<organism evidence="3 4">
    <name type="scientific">Castilleja foliolosa</name>
    <dbReference type="NCBI Taxonomy" id="1961234"/>
    <lineage>
        <taxon>Eukaryota</taxon>
        <taxon>Viridiplantae</taxon>
        <taxon>Streptophyta</taxon>
        <taxon>Embryophyta</taxon>
        <taxon>Tracheophyta</taxon>
        <taxon>Spermatophyta</taxon>
        <taxon>Magnoliopsida</taxon>
        <taxon>eudicotyledons</taxon>
        <taxon>Gunneridae</taxon>
        <taxon>Pentapetalae</taxon>
        <taxon>asterids</taxon>
        <taxon>lamiids</taxon>
        <taxon>Lamiales</taxon>
        <taxon>Orobanchaceae</taxon>
        <taxon>Pedicularideae</taxon>
        <taxon>Castillejinae</taxon>
        <taxon>Castilleja</taxon>
    </lineage>
</organism>
<keyword evidence="4" id="KW-1185">Reference proteome</keyword>
<gene>
    <name evidence="3" type="ORF">CASFOL_017927</name>
</gene>
<feature type="transmembrane region" description="Helical" evidence="1">
    <location>
        <begin position="12"/>
        <end position="35"/>
    </location>
</feature>
<proteinExistence type="predicted"/>
<comment type="caution">
    <text evidence="3">The sequence shown here is derived from an EMBL/GenBank/DDBJ whole genome shotgun (WGS) entry which is preliminary data.</text>
</comment>
<sequence length="250" mass="29701">MATLLRPCLFRFFFIIHRIFFFLTLFLWIGSLNYVTDYIMDVTIQIIYHFGRKWENNGDMQYVGGSKFKKEISYDIDRFGYCDIHDFYANVLKMKKFWMWFRMSNVEGDEGLVELLGDNEVMQMVECNKKQFFTNVYCVEEGDEIESLDELLQKLETNYLDEDAWSENDEDNTNSYVPLKVNMVTQIGEHIDDGVEDYEVNMVTQIGEHVDDGEDYDCEGDEEEDIVIYNDNDLFPVNNESEKESEFFFL</sequence>
<evidence type="ECO:0000313" key="3">
    <source>
        <dbReference type="EMBL" id="KAL3638556.1"/>
    </source>
</evidence>
<protein>
    <recommendedName>
        <fullName evidence="2">PB1-like domain-containing protein</fullName>
    </recommendedName>
</protein>
<dbReference type="AlphaFoldDB" id="A0ABD3D8B6"/>
<reference evidence="4" key="1">
    <citation type="journal article" date="2024" name="IScience">
        <title>Strigolactones Initiate the Formation of Haustorium-like Structures in Castilleja.</title>
        <authorList>
            <person name="Buerger M."/>
            <person name="Peterson D."/>
            <person name="Chory J."/>
        </authorList>
    </citation>
    <scope>NUCLEOTIDE SEQUENCE [LARGE SCALE GENOMIC DNA]</scope>
</reference>
<name>A0ABD3D8B6_9LAMI</name>
<dbReference type="Pfam" id="PF26130">
    <property type="entry name" value="PB1-like"/>
    <property type="match status" value="1"/>
</dbReference>
<dbReference type="InterPro" id="IPR058594">
    <property type="entry name" value="PB1-like_dom_pln"/>
</dbReference>
<evidence type="ECO:0000259" key="2">
    <source>
        <dbReference type="Pfam" id="PF26130"/>
    </source>
</evidence>
<evidence type="ECO:0000256" key="1">
    <source>
        <dbReference type="SAM" id="Phobius"/>
    </source>
</evidence>
<keyword evidence="1" id="KW-0472">Membrane</keyword>
<feature type="domain" description="PB1-like" evidence="2">
    <location>
        <begin position="40"/>
        <end position="131"/>
    </location>
</feature>
<keyword evidence="1" id="KW-0812">Transmembrane</keyword>